<evidence type="ECO:0000256" key="1">
    <source>
        <dbReference type="ARBA" id="ARBA00022723"/>
    </source>
</evidence>
<dbReference type="EnsemblMetazoa" id="AALFPA23_016296.R23743">
    <property type="protein sequence ID" value="AALFPA23_016296.P23743"/>
    <property type="gene ID" value="AALFPA23_016296"/>
</dbReference>
<feature type="compositionally biased region" description="Polar residues" evidence="5">
    <location>
        <begin position="523"/>
        <end position="532"/>
    </location>
</feature>
<dbReference type="InterPro" id="IPR019787">
    <property type="entry name" value="Znf_PHD-finger"/>
</dbReference>
<dbReference type="RefSeq" id="XP_062699974.1">
    <property type="nucleotide sequence ID" value="XM_062843990.1"/>
</dbReference>
<reference evidence="7" key="2">
    <citation type="submission" date="2025-05" db="UniProtKB">
        <authorList>
            <consortium name="EnsemblMetazoa"/>
        </authorList>
    </citation>
    <scope>IDENTIFICATION</scope>
    <source>
        <strain evidence="7">Foshan</strain>
    </source>
</reference>
<keyword evidence="1" id="KW-0479">Metal-binding</keyword>
<feature type="region of interest" description="Disordered" evidence="5">
    <location>
        <begin position="523"/>
        <end position="548"/>
    </location>
</feature>
<keyword evidence="8" id="KW-1185">Reference proteome</keyword>
<dbReference type="InterPro" id="IPR013083">
    <property type="entry name" value="Znf_RING/FYVE/PHD"/>
</dbReference>
<dbReference type="RefSeq" id="XP_062699972.1">
    <property type="nucleotide sequence ID" value="XM_062843988.1"/>
</dbReference>
<dbReference type="EnsemblMetazoa" id="AALFPA23_016296.R23744">
    <property type="protein sequence ID" value="AALFPA23_016296.P23744"/>
    <property type="gene ID" value="AALFPA23_016296"/>
</dbReference>
<evidence type="ECO:0000256" key="3">
    <source>
        <dbReference type="ARBA" id="ARBA00022833"/>
    </source>
</evidence>
<feature type="compositionally biased region" description="Low complexity" evidence="5">
    <location>
        <begin position="533"/>
        <end position="544"/>
    </location>
</feature>
<reference evidence="8" key="1">
    <citation type="journal article" date="2015" name="Proc. Natl. Acad. Sci. U.S.A.">
        <title>Genome sequence of the Asian Tiger mosquito, Aedes albopictus, reveals insights into its biology, genetics, and evolution.</title>
        <authorList>
            <person name="Chen X.G."/>
            <person name="Jiang X."/>
            <person name="Gu J."/>
            <person name="Xu M."/>
            <person name="Wu Y."/>
            <person name="Deng Y."/>
            <person name="Zhang C."/>
            <person name="Bonizzoni M."/>
            <person name="Dermauw W."/>
            <person name="Vontas J."/>
            <person name="Armbruster P."/>
            <person name="Huang X."/>
            <person name="Yang Y."/>
            <person name="Zhang H."/>
            <person name="He W."/>
            <person name="Peng H."/>
            <person name="Liu Y."/>
            <person name="Wu K."/>
            <person name="Chen J."/>
            <person name="Lirakis M."/>
            <person name="Topalis P."/>
            <person name="Van Leeuwen T."/>
            <person name="Hall A.B."/>
            <person name="Jiang X."/>
            <person name="Thorpe C."/>
            <person name="Mueller R.L."/>
            <person name="Sun C."/>
            <person name="Waterhouse R.M."/>
            <person name="Yan G."/>
            <person name="Tu Z.J."/>
            <person name="Fang X."/>
            <person name="James A.A."/>
        </authorList>
    </citation>
    <scope>NUCLEOTIDE SEQUENCE [LARGE SCALE GENOMIC DNA]</scope>
    <source>
        <strain evidence="8">Foshan</strain>
    </source>
</reference>
<organism evidence="7 8">
    <name type="scientific">Aedes albopictus</name>
    <name type="common">Asian tiger mosquito</name>
    <name type="synonym">Stegomyia albopicta</name>
    <dbReference type="NCBI Taxonomy" id="7160"/>
    <lineage>
        <taxon>Eukaryota</taxon>
        <taxon>Metazoa</taxon>
        <taxon>Ecdysozoa</taxon>
        <taxon>Arthropoda</taxon>
        <taxon>Hexapoda</taxon>
        <taxon>Insecta</taxon>
        <taxon>Pterygota</taxon>
        <taxon>Neoptera</taxon>
        <taxon>Endopterygota</taxon>
        <taxon>Diptera</taxon>
        <taxon>Nematocera</taxon>
        <taxon>Culicoidea</taxon>
        <taxon>Culicidae</taxon>
        <taxon>Culicinae</taxon>
        <taxon>Aedini</taxon>
        <taxon>Aedes</taxon>
        <taxon>Stegomyia</taxon>
    </lineage>
</organism>
<evidence type="ECO:0000256" key="2">
    <source>
        <dbReference type="ARBA" id="ARBA00022771"/>
    </source>
</evidence>
<dbReference type="EnsemblMetazoa" id="AALFPA23_016296.R23742">
    <property type="protein sequence ID" value="AALFPA23_016296.P23742"/>
    <property type="gene ID" value="AALFPA23_016296"/>
</dbReference>
<dbReference type="Proteomes" id="UP000069940">
    <property type="component" value="Unassembled WGS sequence"/>
</dbReference>
<feature type="region of interest" description="Disordered" evidence="5">
    <location>
        <begin position="183"/>
        <end position="211"/>
    </location>
</feature>
<feature type="domain" description="PHD-type" evidence="6">
    <location>
        <begin position="4"/>
        <end position="65"/>
    </location>
</feature>
<evidence type="ECO:0000256" key="5">
    <source>
        <dbReference type="SAM" id="MobiDB-lite"/>
    </source>
</evidence>
<keyword evidence="2 4" id="KW-0863">Zinc-finger</keyword>
<feature type="compositionally biased region" description="Polar residues" evidence="5">
    <location>
        <begin position="193"/>
        <end position="208"/>
    </location>
</feature>
<protein>
    <recommendedName>
        <fullName evidence="6">PHD-type domain-containing protein</fullName>
    </recommendedName>
</protein>
<evidence type="ECO:0000313" key="8">
    <source>
        <dbReference type="Proteomes" id="UP000069940"/>
    </source>
</evidence>
<accession>A0ABM1Z998</accession>
<evidence type="ECO:0000256" key="4">
    <source>
        <dbReference type="PROSITE-ProRule" id="PRU00146"/>
    </source>
</evidence>
<dbReference type="SUPFAM" id="SSF57903">
    <property type="entry name" value="FYVE/PHD zinc finger"/>
    <property type="match status" value="1"/>
</dbReference>
<sequence>MASSRVCALHGCSNAGVRNDNKFVQCFGGCDRWFHWKCANLDVTLVTACRDISGLYWFCEDCKNSSNFYLHSKVDTILAFLESLQSATKEIEKNLESKIINCYELISNLASINSQVNQQMLAKPCCHIQNTHQVSHSVPINPSDPDEETTALDLSTNVIFSDELAEASLDVVPGKRKLIDDSSIKNHKRSRTTDMISSDLANGSSSSPDVAEIHSEVATTSSISNVKESAPEVIVLSPGSSGPSVLPGNIEYGICPAVAGQDATPPIDEVSTPTVTSQTTTTMVNYNSLDQPFIQSSVPVPVTYSVVTGNDENSIRPAVAGLDSALLIDFSSSGADSLNPRDMPPTVSMPADVVPHQTIVVAPHPEQTSVHQQPAHLVSTVSNFSRAAFPPIRAYVNSIGASGYYSSPSNAHTHRLKQPTMPPTHPVSAASIVFTGNAYNSICPAEAGLDTTPLINASLRSRYPAQQPATLAANVHSRAAPAQLMSQRSAPRPAYLQPVLRAPAAPQQAPYWHVSQASARSSSGTISGVPTASSSSHVNSIPSSGLSAGPTTVAAPVLLPPQARTMKHFYVKPFEPNTTEDDIINYVCHQTGWNLADFSCHRLASESSSRRRTFVSFRIATVDNPCFTHVISSPSFWPDFVSIVPFKPKRK</sequence>
<dbReference type="PROSITE" id="PS50016">
    <property type="entry name" value="ZF_PHD_2"/>
    <property type="match status" value="1"/>
</dbReference>
<dbReference type="RefSeq" id="XP_062699973.1">
    <property type="nucleotide sequence ID" value="XM_062843989.1"/>
</dbReference>
<proteinExistence type="predicted"/>
<name>A0ABM1Z998_AEDAL</name>
<dbReference type="InterPro" id="IPR011011">
    <property type="entry name" value="Znf_FYVE_PHD"/>
</dbReference>
<evidence type="ECO:0000259" key="6">
    <source>
        <dbReference type="PROSITE" id="PS50016"/>
    </source>
</evidence>
<dbReference type="GeneID" id="134284753"/>
<dbReference type="Gene3D" id="3.30.40.10">
    <property type="entry name" value="Zinc/RING finger domain, C3HC4 (zinc finger)"/>
    <property type="match status" value="1"/>
</dbReference>
<keyword evidence="3" id="KW-0862">Zinc</keyword>
<evidence type="ECO:0000313" key="7">
    <source>
        <dbReference type="EnsemblMetazoa" id="AALFPA23_016296.P23742"/>
    </source>
</evidence>